<protein>
    <submittedName>
        <fullName evidence="2">BAAT / Acyl-CoA thioester hydrolase C terminal</fullName>
    </submittedName>
</protein>
<dbReference type="Proteomes" id="UP001157914">
    <property type="component" value="Unassembled WGS sequence"/>
</dbReference>
<keyword evidence="2" id="KW-0378">Hydrolase</keyword>
<dbReference type="PANTHER" id="PTHR10824:SF4">
    <property type="entry name" value="ACYL-COENZYME A THIOESTERASE 1-LIKE"/>
    <property type="match status" value="1"/>
</dbReference>
<proteinExistence type="predicted"/>
<organism evidence="2 3">
    <name type="scientific">Roseibium denhamense</name>
    <dbReference type="NCBI Taxonomy" id="76305"/>
    <lineage>
        <taxon>Bacteria</taxon>
        <taxon>Pseudomonadati</taxon>
        <taxon>Pseudomonadota</taxon>
        <taxon>Alphaproteobacteria</taxon>
        <taxon>Hyphomicrobiales</taxon>
        <taxon>Stappiaceae</taxon>
        <taxon>Roseibium</taxon>
    </lineage>
</organism>
<sequence>MKLTIHRRLLPDFGTTYGPAGEGPFPAVLILHGSEGGLSGWSHRTATLFAAHGFLAYPHAYSVGGNAWNAGAIENVPLDRTVAALHALRRFSACNGKVGLYGVSRGGEQALLVTSLMSKEGLTPLPDAVAAHAPADVICGAFDAKSYRDSGDPGWQAWDLAKRAWTWKGTSEGLLPTTPIEVEAYSGPIMLSHGTKDRVWSSEMTKRLAERLRAAGRDPEVHLYEGQDHLPDSEGENLHNERLLSFFFNHLGRSS</sequence>
<dbReference type="GO" id="GO:0016787">
    <property type="term" value="F:hydrolase activity"/>
    <property type="evidence" value="ECO:0007669"/>
    <property type="project" value="UniProtKB-KW"/>
</dbReference>
<dbReference type="Gene3D" id="3.40.50.1820">
    <property type="entry name" value="alpha/beta hydrolase"/>
    <property type="match status" value="1"/>
</dbReference>
<evidence type="ECO:0000259" key="1">
    <source>
        <dbReference type="Pfam" id="PF08840"/>
    </source>
</evidence>
<dbReference type="Pfam" id="PF08840">
    <property type="entry name" value="BAAT_C"/>
    <property type="match status" value="1"/>
</dbReference>
<keyword evidence="3" id="KW-1185">Reference proteome</keyword>
<dbReference type="EMBL" id="FXTT01000003">
    <property type="protein sequence ID" value="SMP26902.1"/>
    <property type="molecule type" value="Genomic_DNA"/>
</dbReference>
<comment type="caution">
    <text evidence="2">The sequence shown here is derived from an EMBL/GenBank/DDBJ whole genome shotgun (WGS) entry which is preliminary data.</text>
</comment>
<accession>A0ABY1P5E1</accession>
<dbReference type="RefSeq" id="WP_155192728.1">
    <property type="nucleotide sequence ID" value="NZ_BAAAEA010000002.1"/>
</dbReference>
<reference evidence="2 3" key="1">
    <citation type="submission" date="2017-05" db="EMBL/GenBank/DDBJ databases">
        <authorList>
            <person name="Varghese N."/>
            <person name="Submissions S."/>
        </authorList>
    </citation>
    <scope>NUCLEOTIDE SEQUENCE [LARGE SCALE GENOMIC DNA]</scope>
    <source>
        <strain evidence="2 3">DSM 15949</strain>
    </source>
</reference>
<evidence type="ECO:0000313" key="3">
    <source>
        <dbReference type="Proteomes" id="UP001157914"/>
    </source>
</evidence>
<dbReference type="InterPro" id="IPR029058">
    <property type="entry name" value="AB_hydrolase_fold"/>
</dbReference>
<feature type="domain" description="BAAT/Acyl-CoA thioester hydrolase C-terminal" evidence="1">
    <location>
        <begin position="87"/>
        <end position="229"/>
    </location>
</feature>
<gene>
    <name evidence="2" type="ORF">SAMN06265374_2826</name>
</gene>
<dbReference type="SUPFAM" id="SSF53474">
    <property type="entry name" value="alpha/beta-Hydrolases"/>
    <property type="match status" value="1"/>
</dbReference>
<dbReference type="PANTHER" id="PTHR10824">
    <property type="entry name" value="ACYL-COENZYME A THIOESTERASE-RELATED"/>
    <property type="match status" value="1"/>
</dbReference>
<evidence type="ECO:0000313" key="2">
    <source>
        <dbReference type="EMBL" id="SMP26902.1"/>
    </source>
</evidence>
<dbReference type="InterPro" id="IPR014940">
    <property type="entry name" value="BAAT_C"/>
</dbReference>
<name>A0ABY1P5E1_9HYPH</name>